<dbReference type="Gene3D" id="3.40.50.150">
    <property type="entry name" value="Vaccinia Virus protein VP39"/>
    <property type="match status" value="1"/>
</dbReference>
<dbReference type="EMBL" id="DPIY01000011">
    <property type="protein sequence ID" value="HCT58645.1"/>
    <property type="molecule type" value="Genomic_DNA"/>
</dbReference>
<evidence type="ECO:0000313" key="2">
    <source>
        <dbReference type="EMBL" id="HCT58645.1"/>
    </source>
</evidence>
<protein>
    <submittedName>
        <fullName evidence="2">FkbM family methyltransferase</fullName>
    </submittedName>
</protein>
<dbReference type="GO" id="GO:0008168">
    <property type="term" value="F:methyltransferase activity"/>
    <property type="evidence" value="ECO:0007669"/>
    <property type="project" value="UniProtKB-KW"/>
</dbReference>
<keyword evidence="2" id="KW-0808">Transferase</keyword>
<dbReference type="Pfam" id="PF05050">
    <property type="entry name" value="Methyltransf_21"/>
    <property type="match status" value="1"/>
</dbReference>
<dbReference type="GO" id="GO:0032259">
    <property type="term" value="P:methylation"/>
    <property type="evidence" value="ECO:0007669"/>
    <property type="project" value="UniProtKB-KW"/>
</dbReference>
<name>A0A3D4VC22_9BACT</name>
<feature type="domain" description="Methyltransferase FkbM" evidence="1">
    <location>
        <begin position="116"/>
        <end position="256"/>
    </location>
</feature>
<keyword evidence="2" id="KW-0489">Methyltransferase</keyword>
<dbReference type="AlphaFoldDB" id="A0A3D4VC22"/>
<sequence>MGGARCVAGFCGESPDQSQGLVMLRRGLRYARRIARDSLAAMPHLGARGALYFFLVSPFRELLSGMLRAPYAIPLKDGQQAWLRPGTSDRMVFDQIFVTREYAPLLVQADIRKVVDLGANCGLASLWFLIHFPECSVVYVEPDGSNFEAARRNTHAHGTRSRGLRRAIWSESRRLCLHAASDEHQGEWGLFVSEDSTGAIDVVEASTLEEIFASEGLQSVDILKVDIEGAETELFKTHNDWLPAVRSLAIEIHGREAEELIGRTLGPSEWEKATSGELTLFRRMGTG</sequence>
<proteinExistence type="predicted"/>
<dbReference type="OMA" id="IFVTREY"/>
<dbReference type="PANTHER" id="PTHR34203">
    <property type="entry name" value="METHYLTRANSFERASE, FKBM FAMILY PROTEIN"/>
    <property type="match status" value="1"/>
</dbReference>
<dbReference type="InterPro" id="IPR052514">
    <property type="entry name" value="SAM-dependent_MTase"/>
</dbReference>
<dbReference type="InterPro" id="IPR029063">
    <property type="entry name" value="SAM-dependent_MTases_sf"/>
</dbReference>
<organism evidence="2 3">
    <name type="scientific">Gemmatimonas aurantiaca</name>
    <dbReference type="NCBI Taxonomy" id="173480"/>
    <lineage>
        <taxon>Bacteria</taxon>
        <taxon>Pseudomonadati</taxon>
        <taxon>Gemmatimonadota</taxon>
        <taxon>Gemmatimonadia</taxon>
        <taxon>Gemmatimonadales</taxon>
        <taxon>Gemmatimonadaceae</taxon>
        <taxon>Gemmatimonas</taxon>
    </lineage>
</organism>
<evidence type="ECO:0000313" key="3">
    <source>
        <dbReference type="Proteomes" id="UP000264071"/>
    </source>
</evidence>
<dbReference type="SUPFAM" id="SSF53335">
    <property type="entry name" value="S-adenosyl-L-methionine-dependent methyltransferases"/>
    <property type="match status" value="1"/>
</dbReference>
<dbReference type="Proteomes" id="UP000264071">
    <property type="component" value="Unassembled WGS sequence"/>
</dbReference>
<dbReference type="NCBIfam" id="TIGR01444">
    <property type="entry name" value="fkbM_fam"/>
    <property type="match status" value="1"/>
</dbReference>
<reference evidence="2 3" key="1">
    <citation type="journal article" date="2018" name="Nat. Biotechnol.">
        <title>A standardized bacterial taxonomy based on genome phylogeny substantially revises the tree of life.</title>
        <authorList>
            <person name="Parks D.H."/>
            <person name="Chuvochina M."/>
            <person name="Waite D.W."/>
            <person name="Rinke C."/>
            <person name="Skarshewski A."/>
            <person name="Chaumeil P.A."/>
            <person name="Hugenholtz P."/>
        </authorList>
    </citation>
    <scope>NUCLEOTIDE SEQUENCE [LARGE SCALE GENOMIC DNA]</scope>
    <source>
        <strain evidence="2">UBA8844</strain>
    </source>
</reference>
<accession>A0A3D4VC22</accession>
<comment type="caution">
    <text evidence="2">The sequence shown here is derived from an EMBL/GenBank/DDBJ whole genome shotgun (WGS) entry which is preliminary data.</text>
</comment>
<dbReference type="InterPro" id="IPR006342">
    <property type="entry name" value="FkbM_mtfrase"/>
</dbReference>
<gene>
    <name evidence="2" type="ORF">DGD08_15680</name>
</gene>
<dbReference type="PANTHER" id="PTHR34203:SF13">
    <property type="entry name" value="EXPRESSED PROTEIN"/>
    <property type="match status" value="1"/>
</dbReference>
<evidence type="ECO:0000259" key="1">
    <source>
        <dbReference type="Pfam" id="PF05050"/>
    </source>
</evidence>